<protein>
    <submittedName>
        <fullName evidence="1">Helix-turn-helix domain-containing protein</fullName>
    </submittedName>
</protein>
<evidence type="ECO:0000313" key="1">
    <source>
        <dbReference type="EMBL" id="UXE36572.1"/>
    </source>
</evidence>
<gene>
    <name evidence="1" type="ORF">N2J37_18725</name>
</gene>
<dbReference type="InterPro" id="IPR010982">
    <property type="entry name" value="Lambda_DNA-bd_dom_sf"/>
</dbReference>
<name>A0A9Q9J7X9_RAOOR</name>
<dbReference type="SUPFAM" id="SSF47413">
    <property type="entry name" value="lambda repressor-like DNA-binding domains"/>
    <property type="match status" value="1"/>
</dbReference>
<dbReference type="AlphaFoldDB" id="A0A9Q9J7X9"/>
<organism evidence="1 2">
    <name type="scientific">Raoultella ornithinolytica</name>
    <name type="common">Klebsiella ornithinolytica</name>
    <dbReference type="NCBI Taxonomy" id="54291"/>
    <lineage>
        <taxon>Bacteria</taxon>
        <taxon>Pseudomonadati</taxon>
        <taxon>Pseudomonadota</taxon>
        <taxon>Gammaproteobacteria</taxon>
        <taxon>Enterobacterales</taxon>
        <taxon>Enterobacteriaceae</taxon>
        <taxon>Klebsiella/Raoultella group</taxon>
        <taxon>Raoultella</taxon>
    </lineage>
</organism>
<sequence length="83" mass="9453">MKKELRNKITQRFSQAEIGRRLGCMQQSVSLWLNTRVPADRVIPLCQLMGWEVTPHELRPDLHPTPISGIPEGVILPQKQQGV</sequence>
<dbReference type="InterPro" id="IPR031856">
    <property type="entry name" value="YdaS_toxin-like"/>
</dbReference>
<evidence type="ECO:0000313" key="2">
    <source>
        <dbReference type="Proteomes" id="UP001064206"/>
    </source>
</evidence>
<dbReference type="GO" id="GO:0003677">
    <property type="term" value="F:DNA binding"/>
    <property type="evidence" value="ECO:0007669"/>
    <property type="project" value="InterPro"/>
</dbReference>
<dbReference type="Proteomes" id="UP001064206">
    <property type="component" value="Chromosome"/>
</dbReference>
<dbReference type="Gene3D" id="1.10.260.40">
    <property type="entry name" value="lambda repressor-like DNA-binding domains"/>
    <property type="match status" value="1"/>
</dbReference>
<dbReference type="EMBL" id="CP104450">
    <property type="protein sequence ID" value="UXE36572.1"/>
    <property type="molecule type" value="Genomic_DNA"/>
</dbReference>
<dbReference type="InterPro" id="IPR001387">
    <property type="entry name" value="Cro/C1-type_HTH"/>
</dbReference>
<proteinExistence type="predicted"/>
<dbReference type="CDD" id="cd00093">
    <property type="entry name" value="HTH_XRE"/>
    <property type="match status" value="1"/>
</dbReference>
<dbReference type="RefSeq" id="WP_134936529.1">
    <property type="nucleotide sequence ID" value="NZ_CP046672.1"/>
</dbReference>
<dbReference type="Pfam" id="PF15943">
    <property type="entry name" value="YdaS_toxin"/>
    <property type="match status" value="1"/>
</dbReference>
<accession>A0A9Q9J7X9</accession>
<reference evidence="1" key="1">
    <citation type="submission" date="2022-09" db="EMBL/GenBank/DDBJ databases">
        <title>Multidrug resistance Raoultella ornithinolytica Strain MQB_Silv_108.</title>
        <authorList>
            <person name="Quintela-Baluja M."/>
        </authorList>
    </citation>
    <scope>NUCLEOTIDE SEQUENCE</scope>
    <source>
        <strain evidence="1">MQB_Silv_108</strain>
    </source>
</reference>